<dbReference type="PANTHER" id="PTHR33295:SF18">
    <property type="entry name" value="AAA+ ATPASE DOMAIN-CONTAINING PROTEIN"/>
    <property type="match status" value="1"/>
</dbReference>
<dbReference type="AlphaFoldDB" id="A0A938XDH6"/>
<gene>
    <name evidence="3" type="ORF">H6A20_09305</name>
</gene>
<feature type="domain" description="AAA" evidence="1">
    <location>
        <begin position="22"/>
        <end position="152"/>
    </location>
</feature>
<reference evidence="3" key="1">
    <citation type="submission" date="2020-08" db="EMBL/GenBank/DDBJ databases">
        <authorList>
            <person name="Cejkova D."/>
            <person name="Kubasova T."/>
            <person name="Jahodarova E."/>
            <person name="Rychlik I."/>
        </authorList>
    </citation>
    <scope>NUCLEOTIDE SEQUENCE</scope>
    <source>
        <strain evidence="3">An582</strain>
    </source>
</reference>
<accession>A0A938XDH6</accession>
<dbReference type="RefSeq" id="WP_204906846.1">
    <property type="nucleotide sequence ID" value="NZ_JACJKS010000012.1"/>
</dbReference>
<evidence type="ECO:0000313" key="4">
    <source>
        <dbReference type="Proteomes" id="UP000705508"/>
    </source>
</evidence>
<sequence length="417" mass="48393">MEPIKRDLYLNRLIERKENGLIKVVTGIRRCGKSYLLFKLYYQYLLDSGVEASRIITVPLDDDEYEELRDRKKLSMYIRQCVTRDGTWYVFLDEVQLCEGFEAVLNGLNRQGNLDIYVTGSNSKFLSSDVLTEFRGRGDEVRVYPLSFSEYMSAYPGDKYDAWTDYYTYGGLPLILSRKTDELKSKYLIDLCKELYLKDIEDRYNLKGDNVMAALVNTLASAVGSLTNPTKLANTFCSNGIHVSDKTIGAYIAYLIDAFFISKAERYDIKGKKYIASPFKYYFTDVGLRNAQLNFRQQEENHIMENIIYNELLIRGFNVDVGVVEYSERDDQGKVIRKRPEVDFVCNRGNQRYYIQSAFAIPDSDKMKQETNTLVRIRDSFKKIIVVKDRIKLWRNEEGIVVMGIMDFLLNPNSLDL</sequence>
<evidence type="ECO:0000259" key="1">
    <source>
        <dbReference type="Pfam" id="PF13173"/>
    </source>
</evidence>
<dbReference type="Pfam" id="PF13635">
    <property type="entry name" value="DUF4143"/>
    <property type="match status" value="1"/>
</dbReference>
<dbReference type="GO" id="GO:0005524">
    <property type="term" value="F:ATP binding"/>
    <property type="evidence" value="ECO:0007669"/>
    <property type="project" value="UniProtKB-KW"/>
</dbReference>
<dbReference type="EMBL" id="JACJKS010000012">
    <property type="protein sequence ID" value="MBM6948845.1"/>
    <property type="molecule type" value="Genomic_DNA"/>
</dbReference>
<comment type="caution">
    <text evidence="3">The sequence shown here is derived from an EMBL/GenBank/DDBJ whole genome shotgun (WGS) entry which is preliminary data.</text>
</comment>
<reference evidence="3" key="2">
    <citation type="journal article" date="2021" name="Sci. Rep.">
        <title>The distribution of antibiotic resistance genes in chicken gut microbiota commensals.</title>
        <authorList>
            <person name="Juricova H."/>
            <person name="Matiasovicova J."/>
            <person name="Kubasova T."/>
            <person name="Cejkova D."/>
            <person name="Rychlik I."/>
        </authorList>
    </citation>
    <scope>NUCLEOTIDE SEQUENCE</scope>
    <source>
        <strain evidence="3">An582</strain>
    </source>
</reference>
<feature type="domain" description="DUF4143" evidence="2">
    <location>
        <begin position="198"/>
        <end position="356"/>
    </location>
</feature>
<dbReference type="PANTHER" id="PTHR33295">
    <property type="entry name" value="ATPASE"/>
    <property type="match status" value="1"/>
</dbReference>
<evidence type="ECO:0000259" key="2">
    <source>
        <dbReference type="Pfam" id="PF13635"/>
    </source>
</evidence>
<dbReference type="InterPro" id="IPR025420">
    <property type="entry name" value="DUF4143"/>
</dbReference>
<keyword evidence="3" id="KW-0547">Nucleotide-binding</keyword>
<dbReference type="InterPro" id="IPR027417">
    <property type="entry name" value="P-loop_NTPase"/>
</dbReference>
<dbReference type="SUPFAM" id="SSF52540">
    <property type="entry name" value="P-loop containing nucleoside triphosphate hydrolases"/>
    <property type="match status" value="1"/>
</dbReference>
<name>A0A938XDH6_9CLOT</name>
<dbReference type="InterPro" id="IPR041682">
    <property type="entry name" value="AAA_14"/>
</dbReference>
<evidence type="ECO:0000313" key="3">
    <source>
        <dbReference type="EMBL" id="MBM6948845.1"/>
    </source>
</evidence>
<dbReference type="Pfam" id="PF13173">
    <property type="entry name" value="AAA_14"/>
    <property type="match status" value="1"/>
</dbReference>
<dbReference type="Proteomes" id="UP000705508">
    <property type="component" value="Unassembled WGS sequence"/>
</dbReference>
<organism evidence="3 4">
    <name type="scientific">Mordavella massiliensis</name>
    <dbReference type="NCBI Taxonomy" id="1871024"/>
    <lineage>
        <taxon>Bacteria</taxon>
        <taxon>Bacillati</taxon>
        <taxon>Bacillota</taxon>
        <taxon>Clostridia</taxon>
        <taxon>Eubacteriales</taxon>
        <taxon>Clostridiaceae</taxon>
        <taxon>Mordavella</taxon>
    </lineage>
</organism>
<keyword evidence="3" id="KW-0067">ATP-binding</keyword>
<proteinExistence type="predicted"/>
<protein>
    <submittedName>
        <fullName evidence="3">ATP-binding protein</fullName>
    </submittedName>
</protein>